<reference evidence="1" key="1">
    <citation type="submission" date="2022-11" db="EMBL/GenBank/DDBJ databases">
        <authorList>
            <person name="Kikuchi T."/>
        </authorList>
    </citation>
    <scope>NUCLEOTIDE SEQUENCE</scope>
    <source>
        <strain evidence="1">PS1010</strain>
    </source>
</reference>
<evidence type="ECO:0000313" key="1">
    <source>
        <dbReference type="EMBL" id="CAI5453058.1"/>
    </source>
</evidence>
<gene>
    <name evidence="1" type="ORF">CAMP_LOCUS15695</name>
</gene>
<organism evidence="1 2">
    <name type="scientific">Caenorhabditis angaria</name>
    <dbReference type="NCBI Taxonomy" id="860376"/>
    <lineage>
        <taxon>Eukaryota</taxon>
        <taxon>Metazoa</taxon>
        <taxon>Ecdysozoa</taxon>
        <taxon>Nematoda</taxon>
        <taxon>Chromadorea</taxon>
        <taxon>Rhabditida</taxon>
        <taxon>Rhabditina</taxon>
        <taxon>Rhabditomorpha</taxon>
        <taxon>Rhabditoidea</taxon>
        <taxon>Rhabditidae</taxon>
        <taxon>Peloderinae</taxon>
        <taxon>Caenorhabditis</taxon>
    </lineage>
</organism>
<dbReference type="EMBL" id="CANHGI010000005">
    <property type="protein sequence ID" value="CAI5453058.1"/>
    <property type="molecule type" value="Genomic_DNA"/>
</dbReference>
<sequence>MQGWPSGLRRQTQAIRLPQVRGRMGVLVLVWKLADQELNLFLRFNAMAKNMKTFSNFYISPYGPRRNIIDENLKKTLQRFFLNRLGKRTTVIVKSFNPYPTDDEDEVNPTFAIRYCDEIRLKLGAKRHIVLANTERLMTTERMDNLVESLIDPSIPSPTNELYPVNSTCELLNNINCFCMKQLNKTTFEGSAQDKFIEKAWKDFEQIVESIGCFGEVEKSDVQFYHYHSHVKGEFYLAEFKAQITSSTNSTRTYEGQRSWKFYQNFQGAHGYGTIRLRMSDDSTTIIDKKFC</sequence>
<proteinExistence type="predicted"/>
<comment type="caution">
    <text evidence="1">The sequence shown here is derived from an EMBL/GenBank/DDBJ whole genome shotgun (WGS) entry which is preliminary data.</text>
</comment>
<keyword evidence="2" id="KW-1185">Reference proteome</keyword>
<accession>A0A9P1J119</accession>
<evidence type="ECO:0000313" key="2">
    <source>
        <dbReference type="Proteomes" id="UP001152747"/>
    </source>
</evidence>
<dbReference type="Proteomes" id="UP001152747">
    <property type="component" value="Unassembled WGS sequence"/>
</dbReference>
<dbReference type="AlphaFoldDB" id="A0A9P1J119"/>
<protein>
    <submittedName>
        <fullName evidence="1">Uncharacterized protein</fullName>
    </submittedName>
</protein>
<name>A0A9P1J119_9PELO</name>